<dbReference type="RefSeq" id="XP_033398050.1">
    <property type="nucleotide sequence ID" value="XM_033543126.1"/>
</dbReference>
<name>A0A6A6BFK2_9PEZI</name>
<evidence type="ECO:0008006" key="4">
    <source>
        <dbReference type="Google" id="ProtNLM"/>
    </source>
</evidence>
<feature type="compositionally biased region" description="Low complexity" evidence="1">
    <location>
        <begin position="35"/>
        <end position="48"/>
    </location>
</feature>
<protein>
    <recommendedName>
        <fullName evidence="4">Only prolin and serin are matching in the corresponding protein</fullName>
    </recommendedName>
</protein>
<proteinExistence type="predicted"/>
<gene>
    <name evidence="2" type="ORF">K452DRAFT_308029</name>
</gene>
<sequence>MRDMRPLVLPKMVAARRSLSEGSDDRSYPDSSAHSITSEPSTPSTPLSAVFSTRGHKRQSSSTSSLSLSSTPPSSYEHLDSMASGKLPQLEEADEYVMDELIDVDDFPMFNSEVPTPCLCDTEFCAHQGSSNSDSTVSPPPDSGSLAYHYDLSDSYSADEFEMPRRTSKRRRSGVESPVNSIASRFGERFPSLTRRWKNRSRAGSMLSRENTRTSTSTPSGYASTPSGYASSRSSSMTGSAIPSFTSFSTSETELAGSPRDSVVHEEYEEEEDELILLPPPIDMVSPVLAEDPIDRNALASTPLLPPMMVEKRSPKETPLQSPLQSPSIAADSSAFSAMNSPLGTPQPPHVQTPPLSTKASIASFRHGRPGQLVPVADIPPMMIADEHDEWSIKLGHANFTIYPEPYMPEVCDADACRELFANWEQARCNFTKHQVRTGEHFGVTSKTYQLTEEKWAEIDAEWKRNHDAAAARAAELGLDRADCPTPNEPAPLMKMPSLNDAQGAGKFPKLGDEDIVGPMVQIAARIPHTRPSKKAALLKFIGDLKLPGAVIGRASQ</sequence>
<feature type="region of interest" description="Disordered" evidence="1">
    <location>
        <begin position="159"/>
        <end position="179"/>
    </location>
</feature>
<evidence type="ECO:0000256" key="1">
    <source>
        <dbReference type="SAM" id="MobiDB-lite"/>
    </source>
</evidence>
<dbReference type="EMBL" id="ML995484">
    <property type="protein sequence ID" value="KAF2142338.1"/>
    <property type="molecule type" value="Genomic_DNA"/>
</dbReference>
<keyword evidence="3" id="KW-1185">Reference proteome</keyword>
<dbReference type="GeneID" id="54300623"/>
<dbReference type="OrthoDB" id="3882058at2759"/>
<feature type="compositionally biased region" description="Polar residues" evidence="1">
    <location>
        <begin position="334"/>
        <end position="344"/>
    </location>
</feature>
<organism evidence="2 3">
    <name type="scientific">Aplosporella prunicola CBS 121167</name>
    <dbReference type="NCBI Taxonomy" id="1176127"/>
    <lineage>
        <taxon>Eukaryota</taxon>
        <taxon>Fungi</taxon>
        <taxon>Dikarya</taxon>
        <taxon>Ascomycota</taxon>
        <taxon>Pezizomycotina</taxon>
        <taxon>Dothideomycetes</taxon>
        <taxon>Dothideomycetes incertae sedis</taxon>
        <taxon>Botryosphaeriales</taxon>
        <taxon>Aplosporellaceae</taxon>
        <taxon>Aplosporella</taxon>
    </lineage>
</organism>
<feature type="region of interest" description="Disordered" evidence="1">
    <location>
        <begin position="200"/>
        <end position="265"/>
    </location>
</feature>
<feature type="compositionally biased region" description="Low complexity" evidence="1">
    <location>
        <begin position="60"/>
        <end position="75"/>
    </location>
</feature>
<evidence type="ECO:0000313" key="2">
    <source>
        <dbReference type="EMBL" id="KAF2142338.1"/>
    </source>
</evidence>
<evidence type="ECO:0000313" key="3">
    <source>
        <dbReference type="Proteomes" id="UP000799438"/>
    </source>
</evidence>
<feature type="region of interest" description="Disordered" evidence="1">
    <location>
        <begin position="312"/>
        <end position="356"/>
    </location>
</feature>
<feature type="region of interest" description="Disordered" evidence="1">
    <location>
        <begin position="15"/>
        <end position="83"/>
    </location>
</feature>
<dbReference type="AlphaFoldDB" id="A0A6A6BFK2"/>
<dbReference type="Proteomes" id="UP000799438">
    <property type="component" value="Unassembled WGS sequence"/>
</dbReference>
<feature type="compositionally biased region" description="Polar residues" evidence="1">
    <location>
        <begin position="213"/>
        <end position="222"/>
    </location>
</feature>
<accession>A0A6A6BFK2</accession>
<reference evidence="2" key="1">
    <citation type="journal article" date="2020" name="Stud. Mycol.">
        <title>101 Dothideomycetes genomes: a test case for predicting lifestyles and emergence of pathogens.</title>
        <authorList>
            <person name="Haridas S."/>
            <person name="Albert R."/>
            <person name="Binder M."/>
            <person name="Bloem J."/>
            <person name="Labutti K."/>
            <person name="Salamov A."/>
            <person name="Andreopoulos B."/>
            <person name="Baker S."/>
            <person name="Barry K."/>
            <person name="Bills G."/>
            <person name="Bluhm B."/>
            <person name="Cannon C."/>
            <person name="Castanera R."/>
            <person name="Culley D."/>
            <person name="Daum C."/>
            <person name="Ezra D."/>
            <person name="Gonzalez J."/>
            <person name="Henrissat B."/>
            <person name="Kuo A."/>
            <person name="Liang C."/>
            <person name="Lipzen A."/>
            <person name="Lutzoni F."/>
            <person name="Magnuson J."/>
            <person name="Mondo S."/>
            <person name="Nolan M."/>
            <person name="Ohm R."/>
            <person name="Pangilinan J."/>
            <person name="Park H.-J."/>
            <person name="Ramirez L."/>
            <person name="Alfaro M."/>
            <person name="Sun H."/>
            <person name="Tritt A."/>
            <person name="Yoshinaga Y."/>
            <person name="Zwiers L.-H."/>
            <person name="Turgeon B."/>
            <person name="Goodwin S."/>
            <person name="Spatafora J."/>
            <person name="Crous P."/>
            <person name="Grigoriev I."/>
        </authorList>
    </citation>
    <scope>NUCLEOTIDE SEQUENCE</scope>
    <source>
        <strain evidence="2">CBS 121167</strain>
    </source>
</reference>
<feature type="region of interest" description="Disordered" evidence="1">
    <location>
        <begin position="129"/>
        <end position="148"/>
    </location>
</feature>
<feature type="compositionally biased region" description="Low complexity" evidence="1">
    <location>
        <begin position="223"/>
        <end position="254"/>
    </location>
</feature>
<feature type="compositionally biased region" description="Polar residues" evidence="1">
    <location>
        <begin position="319"/>
        <end position="328"/>
    </location>
</feature>